<dbReference type="AlphaFoldDB" id="A0A0E9RK86"/>
<accession>A0A0E9RK86</accession>
<reference evidence="1" key="2">
    <citation type="journal article" date="2015" name="Fish Shellfish Immunol.">
        <title>Early steps in the European eel (Anguilla anguilla)-Vibrio vulnificus interaction in the gills: Role of the RtxA13 toxin.</title>
        <authorList>
            <person name="Callol A."/>
            <person name="Pajuelo D."/>
            <person name="Ebbesson L."/>
            <person name="Teles M."/>
            <person name="MacKenzie S."/>
            <person name="Amaro C."/>
        </authorList>
    </citation>
    <scope>NUCLEOTIDE SEQUENCE</scope>
</reference>
<organism evidence="1">
    <name type="scientific">Anguilla anguilla</name>
    <name type="common">European freshwater eel</name>
    <name type="synonym">Muraena anguilla</name>
    <dbReference type="NCBI Taxonomy" id="7936"/>
    <lineage>
        <taxon>Eukaryota</taxon>
        <taxon>Metazoa</taxon>
        <taxon>Chordata</taxon>
        <taxon>Craniata</taxon>
        <taxon>Vertebrata</taxon>
        <taxon>Euteleostomi</taxon>
        <taxon>Actinopterygii</taxon>
        <taxon>Neopterygii</taxon>
        <taxon>Teleostei</taxon>
        <taxon>Anguilliformes</taxon>
        <taxon>Anguillidae</taxon>
        <taxon>Anguilla</taxon>
    </lineage>
</organism>
<protein>
    <submittedName>
        <fullName evidence="1">Uncharacterized protein</fullName>
    </submittedName>
</protein>
<proteinExistence type="predicted"/>
<sequence>MCFSYNAGLGSLSSPFLHLVKGSPSSKLLPLKLKGSAANQSIIWH</sequence>
<name>A0A0E9RK86_ANGAN</name>
<evidence type="ECO:0000313" key="1">
    <source>
        <dbReference type="EMBL" id="JAH28855.1"/>
    </source>
</evidence>
<dbReference type="EMBL" id="GBXM01079722">
    <property type="protein sequence ID" value="JAH28855.1"/>
    <property type="molecule type" value="Transcribed_RNA"/>
</dbReference>
<reference evidence="1" key="1">
    <citation type="submission" date="2014-11" db="EMBL/GenBank/DDBJ databases">
        <authorList>
            <person name="Amaro Gonzalez C."/>
        </authorList>
    </citation>
    <scope>NUCLEOTIDE SEQUENCE</scope>
</reference>